<accession>A0A3G4ZZH0</accession>
<name>A0A3G4ZZH0_9VIRU</name>
<gene>
    <name evidence="1" type="ORF">Edafosvirus30_10</name>
</gene>
<dbReference type="EMBL" id="MK072095">
    <property type="protein sequence ID" value="AYV78759.1"/>
    <property type="molecule type" value="Genomic_DNA"/>
</dbReference>
<protein>
    <submittedName>
        <fullName evidence="1">Uncharacterized protein</fullName>
    </submittedName>
</protein>
<reference evidence="1" key="1">
    <citation type="submission" date="2018-10" db="EMBL/GenBank/DDBJ databases">
        <title>Hidden diversity of soil giant viruses.</title>
        <authorList>
            <person name="Schulz F."/>
            <person name="Alteio L."/>
            <person name="Goudeau D."/>
            <person name="Ryan E.M."/>
            <person name="Malmstrom R.R."/>
            <person name="Blanchard J."/>
            <person name="Woyke T."/>
        </authorList>
    </citation>
    <scope>NUCLEOTIDE SEQUENCE</scope>
    <source>
        <strain evidence="1">EDV1</strain>
    </source>
</reference>
<organism evidence="1">
    <name type="scientific">Edafosvirus sp</name>
    <dbReference type="NCBI Taxonomy" id="2487765"/>
    <lineage>
        <taxon>Viruses</taxon>
        <taxon>Varidnaviria</taxon>
        <taxon>Bamfordvirae</taxon>
        <taxon>Nucleocytoviricota</taxon>
        <taxon>Megaviricetes</taxon>
        <taxon>Imitervirales</taxon>
        <taxon>Mimiviridae</taxon>
        <taxon>Klosneuvirinae</taxon>
    </lineage>
</organism>
<proteinExistence type="predicted"/>
<sequence>MASVDTITPLADDLEFGLFDNNLSINTVALDKKTITLDENQMENPFYVSINGSKLDKIDEKELYTTYHRTLILCTRTTCNETDSKAKQILLPVLDKVTYGELSEYFTLVVGSRNIIKNDMHYKHACRVDKNLLNQFNHNKIDLNNDEIVVLILELKENNIMNYINLYDSPYDLKQLLDVFTMYKYFNCDTYRYPIQKQISTISNSIKESEFWTTDHHINMTDDFIERSFQYKDPKNEKVKVSVIAKNKTTQDGDVGKIIDKLSKMATPSSDYLQHIYRRQEHIDVSNTLKRNKKRSYYANNDESKLLLNKEQVTKIFSTTTDEKELYNMFNTLLLSKDYCHLVLNNSEVLDIMKPTITKYMPVYRYIMGYAWLSFYIEECIFKTKSTKEKRYVYDINTANKLPVFPYCTEDIHLNPYVAIAVSQKILDPSNNNLSLQMLADYKDYGIDTLEGFKWKFNVFTTGDPTKNILDGINWDHFAVGGSVIPACVPIRSPLVDLVATPNQTKAEQFSTFFNHFYPDSDVDLMCNRDSMFDFMDCVSDVVTVVKKNLQTVDLIKDKSIDNSVEIEPVKSLMIVISTQYIDQRLDEIREYVGEKAWTVDDVTKNISSNEMKEYLYEKYAQIKMKLNRKCRLTKKKNPIYEEFYKISSVDDMNINLVSYEITKDKYQQMDNETCFYVNDFKDEKEQVTPDKNYMIFKISENIRFKIKSEYLNHNIEVFRVKSNDYFSTVARFHLPIVRAFYDGKNLYMLPSCITAMLTGICMDYKYFAGVRDPIEILNKYIGRGYGILINDAEKQHMTFYNGSINKSNGRFLINLKDKESIKKFYGSKKIISEFFKPCKYSKNYPDDAYRNLDKKHVEKVSDLKDVYATLYKYYPDKVGFDLFKFKTINAEGSVEPVKKWVLETAYNMLNSPMV</sequence>
<evidence type="ECO:0000313" key="1">
    <source>
        <dbReference type="EMBL" id="AYV78759.1"/>
    </source>
</evidence>